<evidence type="ECO:0000256" key="1">
    <source>
        <dbReference type="SAM" id="MobiDB-lite"/>
    </source>
</evidence>
<keyword evidence="4" id="KW-1185">Reference proteome</keyword>
<dbReference type="Proteomes" id="UP000469011">
    <property type="component" value="Unassembled WGS sequence"/>
</dbReference>
<protein>
    <submittedName>
        <fullName evidence="3">Uncharacterized protein</fullName>
    </submittedName>
</protein>
<sequence>MNMADRPYPQGAQDQLNEGRKGEGHMSACRPGHEPPFPKGSIMKRLAKIAQTLQCAATMAKVVATIGGIVMPLIFPVNLTPIDRPMATHRIILASADRSGLDASQLRLHLG</sequence>
<feature type="region of interest" description="Disordered" evidence="1">
    <location>
        <begin position="1"/>
        <end position="40"/>
    </location>
</feature>
<gene>
    <name evidence="3" type="ORF">GTK09_15670</name>
</gene>
<accession>A0A6N9T3N2</accession>
<evidence type="ECO:0000313" key="4">
    <source>
        <dbReference type="Proteomes" id="UP000469011"/>
    </source>
</evidence>
<keyword evidence="2" id="KW-1133">Transmembrane helix</keyword>
<organism evidence="3 4">
    <name type="scientific">Jiella pacifica</name>
    <dbReference type="NCBI Taxonomy" id="2696469"/>
    <lineage>
        <taxon>Bacteria</taxon>
        <taxon>Pseudomonadati</taxon>
        <taxon>Pseudomonadota</taxon>
        <taxon>Alphaproteobacteria</taxon>
        <taxon>Hyphomicrobiales</taxon>
        <taxon>Aurantimonadaceae</taxon>
        <taxon>Jiella</taxon>
    </lineage>
</organism>
<dbReference type="EMBL" id="JAAAMG010000012">
    <property type="protein sequence ID" value="NDW05861.1"/>
    <property type="molecule type" value="Genomic_DNA"/>
</dbReference>
<dbReference type="AlphaFoldDB" id="A0A6N9T3N2"/>
<dbReference type="RefSeq" id="WP_163464156.1">
    <property type="nucleotide sequence ID" value="NZ_JAAAMG010000012.1"/>
</dbReference>
<keyword evidence="2" id="KW-0472">Membrane</keyword>
<reference evidence="3 4" key="1">
    <citation type="submission" date="2020-01" db="EMBL/GenBank/DDBJ databases">
        <title>Jiella pacifica sp. nov.</title>
        <authorList>
            <person name="Xue Z."/>
            <person name="Zhu S."/>
            <person name="Chen J."/>
            <person name="Yang J."/>
        </authorList>
    </citation>
    <scope>NUCLEOTIDE SEQUENCE [LARGE SCALE GENOMIC DNA]</scope>
    <source>
        <strain evidence="3 4">40Bstr34</strain>
    </source>
</reference>
<evidence type="ECO:0000313" key="3">
    <source>
        <dbReference type="EMBL" id="NDW05861.1"/>
    </source>
</evidence>
<feature type="transmembrane region" description="Helical" evidence="2">
    <location>
        <begin position="53"/>
        <end position="75"/>
    </location>
</feature>
<comment type="caution">
    <text evidence="3">The sequence shown here is derived from an EMBL/GenBank/DDBJ whole genome shotgun (WGS) entry which is preliminary data.</text>
</comment>
<keyword evidence="2" id="KW-0812">Transmembrane</keyword>
<evidence type="ECO:0000256" key="2">
    <source>
        <dbReference type="SAM" id="Phobius"/>
    </source>
</evidence>
<name>A0A6N9T3N2_9HYPH</name>
<proteinExistence type="predicted"/>